<gene>
    <name evidence="2" type="ORF">N782_08890</name>
</gene>
<reference evidence="2 3" key="1">
    <citation type="journal article" date="2015" name="Stand. Genomic Sci.">
        <title>High quality draft genome sequence of the moderately halophilic bacterium Pontibacillus yanchengensis Y32(T) and comparison among Pontibacillus genomes.</title>
        <authorList>
            <person name="Huang J."/>
            <person name="Qiao Z.X."/>
            <person name="Tang J.W."/>
            <person name="Wang G."/>
        </authorList>
    </citation>
    <scope>NUCLEOTIDE SEQUENCE [LARGE SCALE GENOMIC DNA]</scope>
    <source>
        <strain evidence="2 3">Y32</strain>
    </source>
</reference>
<feature type="region of interest" description="Disordered" evidence="1">
    <location>
        <begin position="62"/>
        <end position="84"/>
    </location>
</feature>
<dbReference type="STRING" id="1385514.N782_08890"/>
<evidence type="ECO:0000256" key="1">
    <source>
        <dbReference type="SAM" id="MobiDB-lite"/>
    </source>
</evidence>
<proteinExistence type="predicted"/>
<comment type="caution">
    <text evidence="2">The sequence shown here is derived from an EMBL/GenBank/DDBJ whole genome shotgun (WGS) entry which is preliminary data.</text>
</comment>
<dbReference type="Proteomes" id="UP000030147">
    <property type="component" value="Unassembled WGS sequence"/>
</dbReference>
<accession>A0A0A2TIE4</accession>
<evidence type="ECO:0000313" key="3">
    <source>
        <dbReference type="Proteomes" id="UP000030147"/>
    </source>
</evidence>
<protein>
    <submittedName>
        <fullName evidence="2">Uncharacterized protein</fullName>
    </submittedName>
</protein>
<sequence>MGGVVSVGAQIFARRPAWAVAPKFAKLIAKQAKSLQIWKSCSESGRSRSKMEKVAHNPMVELRIGNEPRSLGQSPQYSQSIPAR</sequence>
<organism evidence="2 3">
    <name type="scientific">Pontibacillus yanchengensis Y32</name>
    <dbReference type="NCBI Taxonomy" id="1385514"/>
    <lineage>
        <taxon>Bacteria</taxon>
        <taxon>Bacillati</taxon>
        <taxon>Bacillota</taxon>
        <taxon>Bacilli</taxon>
        <taxon>Bacillales</taxon>
        <taxon>Bacillaceae</taxon>
        <taxon>Pontibacillus</taxon>
    </lineage>
</organism>
<keyword evidence="3" id="KW-1185">Reference proteome</keyword>
<name>A0A0A2TIE4_9BACI</name>
<evidence type="ECO:0000313" key="2">
    <source>
        <dbReference type="EMBL" id="KGP74238.1"/>
    </source>
</evidence>
<dbReference type="AlphaFoldDB" id="A0A0A2TIE4"/>
<dbReference type="EMBL" id="AVBF01000004">
    <property type="protein sequence ID" value="KGP74238.1"/>
    <property type="molecule type" value="Genomic_DNA"/>
</dbReference>
<feature type="compositionally biased region" description="Polar residues" evidence="1">
    <location>
        <begin position="71"/>
        <end position="84"/>
    </location>
</feature>